<evidence type="ECO:0000256" key="1">
    <source>
        <dbReference type="SAM" id="MobiDB-lite"/>
    </source>
</evidence>
<keyword evidence="2" id="KW-0378">Hydrolase</keyword>
<evidence type="ECO:0000313" key="2">
    <source>
        <dbReference type="EMBL" id="SBS70958.1"/>
    </source>
</evidence>
<gene>
    <name evidence="2" type="ORF">MIPYR_10756</name>
</gene>
<accession>A0A1Y5P4T3</accession>
<protein>
    <submittedName>
        <fullName evidence="2">Arginase/agmatinase/formimionoglutamate hydrolase, arginase family</fullName>
    </submittedName>
</protein>
<dbReference type="AntiFam" id="ANF00010">
    <property type="entry name" value="tRNA translation"/>
</dbReference>
<dbReference type="GO" id="GO:0016787">
    <property type="term" value="F:hydrolase activity"/>
    <property type="evidence" value="ECO:0007669"/>
    <property type="project" value="UniProtKB-KW"/>
</dbReference>
<proteinExistence type="predicted"/>
<name>A0A1Y5P4T3_9MICO</name>
<dbReference type="AlphaFoldDB" id="A0A1Y5P4T3"/>
<feature type="region of interest" description="Disordered" evidence="1">
    <location>
        <begin position="1"/>
        <end position="22"/>
    </location>
</feature>
<feature type="region of interest" description="Disordered" evidence="1">
    <location>
        <begin position="62"/>
        <end position="82"/>
    </location>
</feature>
<organism evidence="2">
    <name type="scientific">uncultured Microbacterium sp</name>
    <dbReference type="NCBI Taxonomy" id="191216"/>
    <lineage>
        <taxon>Bacteria</taxon>
        <taxon>Bacillati</taxon>
        <taxon>Actinomycetota</taxon>
        <taxon>Actinomycetes</taxon>
        <taxon>Micrococcales</taxon>
        <taxon>Microbacteriaceae</taxon>
        <taxon>Microbacterium</taxon>
        <taxon>environmental samples</taxon>
    </lineage>
</organism>
<sequence length="1008" mass="108962">MRGSPPSPAPSGERASRPSALAAGVSARAGGHILQTVLLDRLRRQRAVHATFIGERLQRPHDEGRPVDLEEPACCGTGVGEAEPVGTERRVRARHPRPDLVLDGVHEVADRDDRALGVRELLRHVRRARLVERVQEVVLVGGQAVSAQLGPARHRPDVGHDTPVLAEQLLRLECPRHPDARGEELHAVPIALADGDAVDAADDALDVDVLRLGRLHERLVVDRDVVHDVRVGVVPAVHALQARPHDVRDLVPVRGVVGDRRRVRGCQQVGVAVGVLQAFARQRRAAGGGADDEPARHLVAGGPLGVTGALEAEHRVEDVDRDERLAVRRVRGARRGERRDGARLVDADVQDLALRALLVRQEQLTVHRRVVLPVRVVDLGRREVRVHAERARLVGNDRDDAVAEVLRPQQVLQQTHERHRRGDLLRAGALLRQRVRTVVGEVDRHVVRAALGQEPAEAATTLDHVLDRLVLVARVVVRRGVRVLLELRVRDRDAHRVAEVLEVLEGHLLHLVGRVAALEVVTETVALDRLGEDDGGLTLVLDGGVVRRVQLLIVQATAAELAPDVLVRPVLDHVGGALVATEEVVADELAVLGAVGLEVAVRRRVHEVHERAGAVDVEQLVPAATPDDLDDVPARAAEEALQLLDDLAVAADRAVEALEVAVDDERQVVQALVRGNLQLAAAFDLVHLAVAEERPNVRVGEVLDAAVRQVLVVHRLVDGVDRTETHRDSRELPVIRHQTRVRVGRDADGRLGLLLAEAVELVGGEPTLEEGPGVDAGGGVTLDEDLVAAAGVVQTPEEVVEAHFVQRGRGRVGGDVPADADAGALRAVHREGGVPADPPAVAALQLLITGELGLVLGRDRVDVVRRRDLRHVELQLVRGLQEAQHDLAAAPGALGIHELLEGLPPLRRLVGIAVQRALRVRILIVDSHGRPFVVWQVMPGMGLRTRAALYSTDNASPLSLATLRRGGVPRRGLLHWGEGPLAQLVERHVYTVDVVGSIPAGPTVTFTR</sequence>
<reference evidence="2" key="1">
    <citation type="submission" date="2016-03" db="EMBL/GenBank/DDBJ databases">
        <authorList>
            <person name="Ploux O."/>
        </authorList>
    </citation>
    <scope>NUCLEOTIDE SEQUENCE</scope>
    <source>
        <strain evidence="2">UC1</strain>
    </source>
</reference>
<dbReference type="EMBL" id="FLQR01000001">
    <property type="protein sequence ID" value="SBS70958.1"/>
    <property type="molecule type" value="Genomic_DNA"/>
</dbReference>